<comment type="similarity">
    <text evidence="2">Belongs to the RIX1/PELP1 family.</text>
</comment>
<feature type="region of interest" description="Disordered" evidence="5">
    <location>
        <begin position="447"/>
        <end position="473"/>
    </location>
</feature>
<dbReference type="EMBL" id="LN483142">
    <property type="protein sequence ID" value="CED82913.1"/>
    <property type="molecule type" value="Genomic_DNA"/>
</dbReference>
<accession>A0A0F7SSB5</accession>
<dbReference type="GO" id="GO:0005634">
    <property type="term" value="C:nucleus"/>
    <property type="evidence" value="ECO:0007669"/>
    <property type="project" value="UniProtKB-SubCell"/>
</dbReference>
<keyword evidence="4" id="KW-0539">Nucleus</keyword>
<reference evidence="7" key="1">
    <citation type="submission" date="2014-08" db="EMBL/GenBank/DDBJ databases">
        <authorList>
            <person name="Sharma Rahul"/>
            <person name="Thines Marco"/>
        </authorList>
    </citation>
    <scope>NUCLEOTIDE SEQUENCE</scope>
</reference>
<evidence type="ECO:0000256" key="2">
    <source>
        <dbReference type="ARBA" id="ARBA00010511"/>
    </source>
</evidence>
<proteinExistence type="inferred from homology"/>
<evidence type="ECO:0000256" key="5">
    <source>
        <dbReference type="SAM" id="MobiDB-lite"/>
    </source>
</evidence>
<dbReference type="PANTHER" id="PTHR34105:SF1">
    <property type="entry name" value="PROLINE-, GLUTAMIC ACID- AND LEUCINE-RICH PROTEIN 1"/>
    <property type="match status" value="1"/>
</dbReference>
<dbReference type="PANTHER" id="PTHR34105">
    <property type="entry name" value="PROLINE-, GLUTAMIC ACID- AND LEUCINE-RICH PROTEIN 1"/>
    <property type="match status" value="1"/>
</dbReference>
<dbReference type="SUPFAM" id="SSF48371">
    <property type="entry name" value="ARM repeat"/>
    <property type="match status" value="1"/>
</dbReference>
<sequence>MSDPASLLAFLGSTLSHPGFLSQTVSLIEIHAPFHPEVLPKIPSSVLTSFLKALDALILSKEEANRLAGWSIGAIVMDQSRASAEILDRFGRNWVVGLMGIVGKQLASHLIGPFVRLLSSIFLNSGSSNPQFHREITLPNLQKYTLNLLVWTEKFPLVALPPILPFLSHLVALHPPSVRALHASLLSTSLAGLSTAQHPSTRQAAVKLYTSLHLLPGKSASPQAFVHDLQSALTSAHECLDALFQGVFEEQAGGRQARDDIGELGIKWKGFTELAKERDSLKKRSVALERLDGFVRLVTGMLRQPTSRGVAIPAGTVLALPYRILRITSDGLMADHANPEESNLVKVMLPQLYILACGLLGQLTLCSGQALLPHQMEIVSYLVYLLEKTAHQPKLHQALLKTLSLVLSKIGPLAPIHAVSGSLTGRIVKIALTNLGELLEPSRVAALSASQEDPSSSNGGSKGKGKKRSHAESNSLALTSSLPALAASVVPTAMLSIELLSAILPHPALQPALYVLATKVLLSLSINLPVSARRQAGGHSAQAWAQLEDGVKKLLVDGLSSGPSAREGTVGPEAGWVVQSLNEGGKDSTLGSLLHPLLPALPRPLPAASSLLLYKSEGRTEQTNRESLSFDTLSTAQLGPTSVPVEPMLDLSAPLNTLIENIVPTETNVSLSASMSATLPTTIPPTITSAPFETAFVQPSQSSVFDPPVEVAEVQEKDETMTVPASIALKDSQVAQKMAAEEQERTRAREQARVSQFQARDNVGGDDDDDDDGEIPEIDMGDDTSEEED</sequence>
<feature type="region of interest" description="Disordered" evidence="5">
    <location>
        <begin position="736"/>
        <end position="789"/>
    </location>
</feature>
<name>A0A0F7SSB5_PHARH</name>
<organism evidence="7">
    <name type="scientific">Phaffia rhodozyma</name>
    <name type="common">Yeast</name>
    <name type="synonym">Xanthophyllomyces dendrorhous</name>
    <dbReference type="NCBI Taxonomy" id="264483"/>
    <lineage>
        <taxon>Eukaryota</taxon>
        <taxon>Fungi</taxon>
        <taxon>Dikarya</taxon>
        <taxon>Basidiomycota</taxon>
        <taxon>Agaricomycotina</taxon>
        <taxon>Tremellomycetes</taxon>
        <taxon>Cystofilobasidiales</taxon>
        <taxon>Mrakiaceae</taxon>
        <taxon>Phaffia</taxon>
    </lineage>
</organism>
<protein>
    <recommendedName>
        <fullName evidence="3">Pre-rRNA-processing protein RIX1</fullName>
    </recommendedName>
</protein>
<comment type="subcellular location">
    <subcellularLocation>
        <location evidence="1">Nucleus</location>
    </subcellularLocation>
</comment>
<feature type="compositionally biased region" description="Acidic residues" evidence="5">
    <location>
        <begin position="764"/>
        <end position="789"/>
    </location>
</feature>
<feature type="compositionally biased region" description="Basic and acidic residues" evidence="5">
    <location>
        <begin position="739"/>
        <end position="752"/>
    </location>
</feature>
<dbReference type="GO" id="GO:0006364">
    <property type="term" value="P:rRNA processing"/>
    <property type="evidence" value="ECO:0007669"/>
    <property type="project" value="TreeGrafter"/>
</dbReference>
<evidence type="ECO:0000256" key="3">
    <source>
        <dbReference type="ARBA" id="ARBA00021502"/>
    </source>
</evidence>
<evidence type="ECO:0000256" key="1">
    <source>
        <dbReference type="ARBA" id="ARBA00004123"/>
    </source>
</evidence>
<dbReference type="InterPro" id="IPR016024">
    <property type="entry name" value="ARM-type_fold"/>
</dbReference>
<dbReference type="Pfam" id="PF08167">
    <property type="entry name" value="RIX1"/>
    <property type="match status" value="1"/>
</dbReference>
<feature type="domain" description="Pre-rRNA-processing protein RIX1 N-terminal" evidence="6">
    <location>
        <begin position="18"/>
        <end position="191"/>
    </location>
</feature>
<evidence type="ECO:0000259" key="6">
    <source>
        <dbReference type="Pfam" id="PF08167"/>
    </source>
</evidence>
<evidence type="ECO:0000313" key="7">
    <source>
        <dbReference type="EMBL" id="CED82913.1"/>
    </source>
</evidence>
<dbReference type="AlphaFoldDB" id="A0A0F7SSB5"/>
<dbReference type="InterPro" id="IPR012583">
    <property type="entry name" value="RIX1_N"/>
</dbReference>
<evidence type="ECO:0000256" key="4">
    <source>
        <dbReference type="ARBA" id="ARBA00023242"/>
    </source>
</evidence>